<evidence type="ECO:0000313" key="4">
    <source>
        <dbReference type="WBParaSite" id="SCUD_0000300901-mRNA-1"/>
    </source>
</evidence>
<organism evidence="4">
    <name type="scientific">Schistosoma curassoni</name>
    <dbReference type="NCBI Taxonomy" id="6186"/>
    <lineage>
        <taxon>Eukaryota</taxon>
        <taxon>Metazoa</taxon>
        <taxon>Spiralia</taxon>
        <taxon>Lophotrochozoa</taxon>
        <taxon>Platyhelminthes</taxon>
        <taxon>Trematoda</taxon>
        <taxon>Digenea</taxon>
        <taxon>Strigeidida</taxon>
        <taxon>Schistosomatoidea</taxon>
        <taxon>Schistosomatidae</taxon>
        <taxon>Schistosoma</taxon>
    </lineage>
</organism>
<dbReference type="AlphaFoldDB" id="A0A183JJY2"/>
<evidence type="ECO:0000256" key="1">
    <source>
        <dbReference type="SAM" id="Phobius"/>
    </source>
</evidence>
<name>A0A183JJY2_9TREM</name>
<keyword evidence="1" id="KW-1133">Transmembrane helix</keyword>
<dbReference type="PANTHER" id="PTHR34586">
    <property type="entry name" value="SPERACT/SCAVENGER RECEPTOR DOMAIN-CONTAINING PROTEIN"/>
    <property type="match status" value="1"/>
</dbReference>
<keyword evidence="3" id="KW-1185">Reference proteome</keyword>
<feature type="transmembrane region" description="Helical" evidence="1">
    <location>
        <begin position="172"/>
        <end position="191"/>
    </location>
</feature>
<dbReference type="WBParaSite" id="SCUD_0000300901-mRNA-1">
    <property type="protein sequence ID" value="SCUD_0000300901-mRNA-1"/>
    <property type="gene ID" value="SCUD_0000300901"/>
</dbReference>
<keyword evidence="1" id="KW-0812">Transmembrane</keyword>
<dbReference type="Proteomes" id="UP000279833">
    <property type="component" value="Unassembled WGS sequence"/>
</dbReference>
<reference evidence="4" key="1">
    <citation type="submission" date="2016-06" db="UniProtKB">
        <authorList>
            <consortium name="WormBaseParasite"/>
        </authorList>
    </citation>
    <scope>IDENTIFICATION</scope>
</reference>
<feature type="transmembrane region" description="Helical" evidence="1">
    <location>
        <begin position="441"/>
        <end position="464"/>
    </location>
</feature>
<dbReference type="PANTHER" id="PTHR34586:SF3">
    <property type="entry name" value="FOLLISTATIN-LIKE DOMAIN-CONTAINING PROTEIN"/>
    <property type="match status" value="1"/>
</dbReference>
<gene>
    <name evidence="2" type="ORF">SCUD_LOCUS3010</name>
</gene>
<dbReference type="STRING" id="6186.A0A183JJY2"/>
<accession>A0A183JJY2</accession>
<feature type="transmembrane region" description="Helical" evidence="1">
    <location>
        <begin position="15"/>
        <end position="36"/>
    </location>
</feature>
<feature type="transmembrane region" description="Helical" evidence="1">
    <location>
        <begin position="341"/>
        <end position="363"/>
    </location>
</feature>
<evidence type="ECO:0000313" key="3">
    <source>
        <dbReference type="Proteomes" id="UP000279833"/>
    </source>
</evidence>
<keyword evidence="1" id="KW-0472">Membrane</keyword>
<proteinExistence type="predicted"/>
<dbReference type="InterPro" id="IPR053097">
    <property type="entry name" value="Prespore_vesicle_assoc"/>
</dbReference>
<feature type="transmembrane region" description="Helical" evidence="1">
    <location>
        <begin position="384"/>
        <end position="405"/>
    </location>
</feature>
<sequence>MHQFNYTNHIILKNILLSLLYLSISILNLLDTYYVISTNSIHIINNHEINNEQQLINKINTNENQLIHKHFLIINHFKYEHTLITYCTEIFGGILNFISASLYFTTQLHSLLLTHNTTTNNNNNNNNSNNNDNNLKKKTLKSRFFNIPFPYHYLYPNEQIIMIHKYFEFSSLLIIISSIFSCIMMMITISLRSYKIFMQMNDSKDNYYILINSNSTQWFIDIKIQKIQQMNQLFLLFLLFIINIYILCLSSGLNCCHHKNNLNNNNNNDNQLKQNHSIVNIKKDLNFCKHLNKLILLFSSILIIFGSLIIISNIIKCIQINNWFINNHLIEKLKLNHFFNLFNGTLNILIGLLIIMTIKYYLISLESIIKNQYKNKKIKKFFNCPINIIIIIICCFISISIQINISIMNKLDYLIINTNQTDQYLLNNSLQLYYYNYAINYFFNFFTLPIISLLLCCIIIDLYLRHKLQLNLKIDLFKQLYIDYNLNNNNNIDQLLKQKKLKYNYNHQLNNDMNLSTVSYSHLPLHHSLLYNENNTINIRKNRNEGIHQRYSELCPQLNEMKSIKYSPLKKLDTIITTNTITTTTTTNNNNNNNINEIRSIPYLKSNIHSSNSMNPIYFELDTIQNEMKSSNELDSHSNYLSQIVYKCSMNPSQLNDHKYNEFNQFIYHYPIESCEYMSCDLTQQPQQQQRTDITLIHPEMNNGINNLTSSELIKLFTDTTGEDFITSV</sequence>
<feature type="transmembrane region" description="Helical" evidence="1">
    <location>
        <begin position="294"/>
        <end position="315"/>
    </location>
</feature>
<reference evidence="2 3" key="2">
    <citation type="submission" date="2018-11" db="EMBL/GenBank/DDBJ databases">
        <authorList>
            <consortium name="Pathogen Informatics"/>
        </authorList>
    </citation>
    <scope>NUCLEOTIDE SEQUENCE [LARGE SCALE GENOMIC DNA]</scope>
    <source>
        <strain evidence="2">Dakar</strain>
        <strain evidence="3">Dakar, Senegal</strain>
    </source>
</reference>
<dbReference type="EMBL" id="UZAK01003183">
    <property type="protein sequence ID" value="VDO78524.1"/>
    <property type="molecule type" value="Genomic_DNA"/>
</dbReference>
<protein>
    <submittedName>
        <fullName evidence="4">G_PROTEIN_RECEP_F1_2 domain-containing protein</fullName>
    </submittedName>
</protein>
<evidence type="ECO:0000313" key="2">
    <source>
        <dbReference type="EMBL" id="VDO78524.1"/>
    </source>
</evidence>
<feature type="transmembrane region" description="Helical" evidence="1">
    <location>
        <begin position="233"/>
        <end position="253"/>
    </location>
</feature>